<evidence type="ECO:0008006" key="13">
    <source>
        <dbReference type="Google" id="ProtNLM"/>
    </source>
</evidence>
<evidence type="ECO:0000256" key="6">
    <source>
        <dbReference type="ARBA" id="ARBA00022989"/>
    </source>
</evidence>
<comment type="caution">
    <text evidence="11">The sequence shown here is derived from an EMBL/GenBank/DDBJ whole genome shotgun (WGS) entry which is preliminary data.</text>
</comment>
<dbReference type="GO" id="GO:0034702">
    <property type="term" value="C:monoatomic ion channel complex"/>
    <property type="evidence" value="ECO:0007669"/>
    <property type="project" value="UniProtKB-KW"/>
</dbReference>
<dbReference type="Proteomes" id="UP001217417">
    <property type="component" value="Unassembled WGS sequence"/>
</dbReference>
<dbReference type="GO" id="GO:0030171">
    <property type="term" value="F:voltage-gated proton channel activity"/>
    <property type="evidence" value="ECO:0007669"/>
    <property type="project" value="InterPro"/>
</dbReference>
<evidence type="ECO:0000256" key="5">
    <source>
        <dbReference type="ARBA" id="ARBA00022882"/>
    </source>
</evidence>
<dbReference type="InterPro" id="IPR031846">
    <property type="entry name" value="Hvcn1"/>
</dbReference>
<dbReference type="AlphaFoldDB" id="A0AAD7VPQ3"/>
<name>A0AAD7VPQ3_9ASCO</name>
<evidence type="ECO:0000256" key="1">
    <source>
        <dbReference type="ARBA" id="ARBA00004651"/>
    </source>
</evidence>
<keyword evidence="4 10" id="KW-0812">Transmembrane</keyword>
<keyword evidence="12" id="KW-1185">Reference proteome</keyword>
<evidence type="ECO:0000256" key="9">
    <source>
        <dbReference type="ARBA" id="ARBA00023303"/>
    </source>
</evidence>
<dbReference type="PANTHER" id="PTHR46480">
    <property type="entry name" value="F20B24.22"/>
    <property type="match status" value="1"/>
</dbReference>
<dbReference type="GO" id="GO:0005886">
    <property type="term" value="C:plasma membrane"/>
    <property type="evidence" value="ECO:0007669"/>
    <property type="project" value="UniProtKB-SubCell"/>
</dbReference>
<dbReference type="EMBL" id="JARPMG010000010">
    <property type="protein sequence ID" value="KAJ8098047.1"/>
    <property type="molecule type" value="Genomic_DNA"/>
</dbReference>
<dbReference type="Gene3D" id="1.20.120.350">
    <property type="entry name" value="Voltage-gated potassium channels. Chain C"/>
    <property type="match status" value="1"/>
</dbReference>
<keyword evidence="2" id="KW-0813">Transport</keyword>
<keyword evidence="7" id="KW-0406">Ion transport</keyword>
<protein>
    <recommendedName>
        <fullName evidence="13">Hydrogen voltage-gated channel 1</fullName>
    </recommendedName>
</protein>
<evidence type="ECO:0000256" key="8">
    <source>
        <dbReference type="ARBA" id="ARBA00023136"/>
    </source>
</evidence>
<dbReference type="InterPro" id="IPR027359">
    <property type="entry name" value="Volt_channel_dom_sf"/>
</dbReference>
<keyword evidence="5" id="KW-0851">Voltage-gated channel</keyword>
<dbReference type="GeneID" id="80883695"/>
<reference evidence="11" key="1">
    <citation type="submission" date="2023-03" db="EMBL/GenBank/DDBJ databases">
        <title>Near-Complete genome sequence of Lipomyces tetrasporous NRRL Y-64009, an oleaginous yeast capable of growing on lignocellulosic hydrolysates.</title>
        <authorList>
            <consortium name="Lawrence Berkeley National Laboratory"/>
            <person name="Jagtap S.S."/>
            <person name="Liu J.-J."/>
            <person name="Walukiewicz H.E."/>
            <person name="Pangilinan J."/>
            <person name="Lipzen A."/>
            <person name="Ahrendt S."/>
            <person name="Koriabine M."/>
            <person name="Cobaugh K."/>
            <person name="Salamov A."/>
            <person name="Yoshinaga Y."/>
            <person name="Ng V."/>
            <person name="Daum C."/>
            <person name="Grigoriev I.V."/>
            <person name="Slininger P.J."/>
            <person name="Dien B.S."/>
            <person name="Jin Y.-S."/>
            <person name="Rao C.V."/>
        </authorList>
    </citation>
    <scope>NUCLEOTIDE SEQUENCE</scope>
    <source>
        <strain evidence="11">NRRL Y-64009</strain>
    </source>
</reference>
<keyword evidence="8 10" id="KW-0472">Membrane</keyword>
<gene>
    <name evidence="11" type="ORF">POJ06DRAFT_260806</name>
</gene>
<keyword evidence="9" id="KW-0407">Ion channel</keyword>
<feature type="transmembrane region" description="Helical" evidence="10">
    <location>
        <begin position="96"/>
        <end position="124"/>
    </location>
</feature>
<keyword evidence="3" id="KW-1003">Cell membrane</keyword>
<keyword evidence="6 10" id="KW-1133">Transmembrane helix</keyword>
<evidence type="ECO:0000313" key="12">
    <source>
        <dbReference type="Proteomes" id="UP001217417"/>
    </source>
</evidence>
<feature type="transmembrane region" description="Helical" evidence="10">
    <location>
        <begin position="54"/>
        <end position="76"/>
    </location>
</feature>
<proteinExistence type="predicted"/>
<evidence type="ECO:0000313" key="11">
    <source>
        <dbReference type="EMBL" id="KAJ8098047.1"/>
    </source>
</evidence>
<evidence type="ECO:0000256" key="10">
    <source>
        <dbReference type="SAM" id="Phobius"/>
    </source>
</evidence>
<dbReference type="PANTHER" id="PTHR46480:SF1">
    <property type="entry name" value="VOLTAGE-GATED HYDROGEN CHANNEL 1"/>
    <property type="match status" value="1"/>
</dbReference>
<accession>A0AAD7VPQ3</accession>
<evidence type="ECO:0000256" key="4">
    <source>
        <dbReference type="ARBA" id="ARBA00022692"/>
    </source>
</evidence>
<dbReference type="RefSeq" id="XP_056041497.1">
    <property type="nucleotide sequence ID" value="XM_056188529.1"/>
</dbReference>
<sequence>MVCIEYYSAFSICTMSDSIASLLGHQCAQAQPNSVVRLQQWLKKRLRDFHESRAAHVIIITLVFLDTVLVLAEMYIDLFSCEQPDVYGFLRGAVPVIGNMSLAISTTFMIELISSLYAFGWLYFVGRGCWLRLMDAVVIIASFVVDILTQGTLSEGAELIVVLRFWRIAKIAEEVGTEATQEMEVSMTRFFCLRPFG</sequence>
<comment type="subcellular location">
    <subcellularLocation>
        <location evidence="1">Cell membrane</location>
        <topology evidence="1">Multi-pass membrane protein</topology>
    </subcellularLocation>
</comment>
<evidence type="ECO:0000256" key="2">
    <source>
        <dbReference type="ARBA" id="ARBA00022448"/>
    </source>
</evidence>
<evidence type="ECO:0000256" key="7">
    <source>
        <dbReference type="ARBA" id="ARBA00023065"/>
    </source>
</evidence>
<evidence type="ECO:0000256" key="3">
    <source>
        <dbReference type="ARBA" id="ARBA00022475"/>
    </source>
</evidence>
<organism evidence="11 12">
    <name type="scientific">Lipomyces tetrasporus</name>
    <dbReference type="NCBI Taxonomy" id="54092"/>
    <lineage>
        <taxon>Eukaryota</taxon>
        <taxon>Fungi</taxon>
        <taxon>Dikarya</taxon>
        <taxon>Ascomycota</taxon>
        <taxon>Saccharomycotina</taxon>
        <taxon>Lipomycetes</taxon>
        <taxon>Lipomycetales</taxon>
        <taxon>Lipomycetaceae</taxon>
        <taxon>Lipomyces</taxon>
    </lineage>
</organism>